<dbReference type="GO" id="GO:0005737">
    <property type="term" value="C:cytoplasm"/>
    <property type="evidence" value="ECO:0007669"/>
    <property type="project" value="TreeGrafter"/>
</dbReference>
<organism evidence="2 3">
    <name type="scientific">Ooceraea biroi</name>
    <name type="common">Clonal raider ant</name>
    <name type="synonym">Cerapachys biroi</name>
    <dbReference type="NCBI Taxonomy" id="2015173"/>
    <lineage>
        <taxon>Eukaryota</taxon>
        <taxon>Metazoa</taxon>
        <taxon>Ecdysozoa</taxon>
        <taxon>Arthropoda</taxon>
        <taxon>Hexapoda</taxon>
        <taxon>Insecta</taxon>
        <taxon>Pterygota</taxon>
        <taxon>Neoptera</taxon>
        <taxon>Endopterygota</taxon>
        <taxon>Hymenoptera</taxon>
        <taxon>Apocrita</taxon>
        <taxon>Aculeata</taxon>
        <taxon>Formicoidea</taxon>
        <taxon>Formicidae</taxon>
        <taxon>Dorylinae</taxon>
        <taxon>Ooceraea</taxon>
    </lineage>
</organism>
<dbReference type="PANTHER" id="PTHR11533:SF294">
    <property type="entry name" value="THYROTROPIN-RELEASING HORMONE-DEGRADING ECTOENZYME"/>
    <property type="match status" value="1"/>
</dbReference>
<dbReference type="GO" id="GO:0070006">
    <property type="term" value="F:metalloaminopeptidase activity"/>
    <property type="evidence" value="ECO:0007669"/>
    <property type="project" value="TreeGrafter"/>
</dbReference>
<dbReference type="GO" id="GO:0008270">
    <property type="term" value="F:zinc ion binding"/>
    <property type="evidence" value="ECO:0007669"/>
    <property type="project" value="InterPro"/>
</dbReference>
<dbReference type="GO" id="GO:0043171">
    <property type="term" value="P:peptide catabolic process"/>
    <property type="evidence" value="ECO:0007669"/>
    <property type="project" value="TreeGrafter"/>
</dbReference>
<dbReference type="OrthoDB" id="7555242at2759"/>
<reference evidence="2 3" key="1">
    <citation type="journal article" date="2018" name="Genome Res.">
        <title>The genomic architecture and molecular evolution of ant odorant receptors.</title>
        <authorList>
            <person name="McKenzie S.K."/>
            <person name="Kronauer D.J.C."/>
        </authorList>
    </citation>
    <scope>NUCLEOTIDE SEQUENCE [LARGE SCALE GENOMIC DNA]</scope>
    <source>
        <strain evidence="2">Clonal line C1</strain>
    </source>
</reference>
<dbReference type="GO" id="GO:0042277">
    <property type="term" value="F:peptide binding"/>
    <property type="evidence" value="ECO:0007669"/>
    <property type="project" value="TreeGrafter"/>
</dbReference>
<dbReference type="EMBL" id="QOIP01000009">
    <property type="protein sequence ID" value="RLU18428.1"/>
    <property type="molecule type" value="Genomic_DNA"/>
</dbReference>
<proteinExistence type="predicted"/>
<dbReference type="GO" id="GO:0005615">
    <property type="term" value="C:extracellular space"/>
    <property type="evidence" value="ECO:0007669"/>
    <property type="project" value="TreeGrafter"/>
</dbReference>
<dbReference type="InterPro" id="IPR014782">
    <property type="entry name" value="Peptidase_M1_dom"/>
</dbReference>
<dbReference type="Pfam" id="PF01433">
    <property type="entry name" value="Peptidase_M1"/>
    <property type="match status" value="1"/>
</dbReference>
<evidence type="ECO:0000313" key="3">
    <source>
        <dbReference type="Proteomes" id="UP000279307"/>
    </source>
</evidence>
<feature type="domain" description="Peptidase M1 membrane alanine aminopeptidase" evidence="1">
    <location>
        <begin position="24"/>
        <end position="110"/>
    </location>
</feature>
<dbReference type="SUPFAM" id="SSF55486">
    <property type="entry name" value="Metalloproteases ('zincins'), catalytic domain"/>
    <property type="match status" value="1"/>
</dbReference>
<evidence type="ECO:0000259" key="1">
    <source>
        <dbReference type="Pfam" id="PF01433"/>
    </source>
</evidence>
<dbReference type="InterPro" id="IPR050344">
    <property type="entry name" value="Peptidase_M1_aminopeptidases"/>
</dbReference>
<dbReference type="GO" id="GO:0006508">
    <property type="term" value="P:proteolysis"/>
    <property type="evidence" value="ECO:0007669"/>
    <property type="project" value="TreeGrafter"/>
</dbReference>
<accession>A0A3L8DET5</accession>
<name>A0A3L8DET5_OOCBI</name>
<dbReference type="AlphaFoldDB" id="A0A3L8DET5"/>
<comment type="caution">
    <text evidence="2">The sequence shown here is derived from an EMBL/GenBank/DDBJ whole genome shotgun (WGS) entry which is preliminary data.</text>
</comment>
<gene>
    <name evidence="2" type="ORF">DMN91_008785</name>
</gene>
<evidence type="ECO:0000313" key="2">
    <source>
        <dbReference type="EMBL" id="RLU18428.1"/>
    </source>
</evidence>
<dbReference type="Proteomes" id="UP000279307">
    <property type="component" value="Chromosome 9"/>
</dbReference>
<dbReference type="GO" id="GO:0016020">
    <property type="term" value="C:membrane"/>
    <property type="evidence" value="ECO:0007669"/>
    <property type="project" value="TreeGrafter"/>
</dbReference>
<protein>
    <recommendedName>
        <fullName evidence="1">Peptidase M1 membrane alanine aminopeptidase domain-containing protein</fullName>
    </recommendedName>
</protein>
<dbReference type="Gene3D" id="1.10.390.10">
    <property type="entry name" value="Neutral Protease Domain 2"/>
    <property type="match status" value="1"/>
</dbReference>
<sequence>MKFSDSVIEKILNSDWYRKIPKIATSIDQLVIPTMPEDVIGKWSFILYKESLVTYRKETNSSVHKREVALTVAHAMLHQLLDNAISPSWWSDLWLSEGLATLLHVEILDKGLLYY</sequence>
<dbReference type="InterPro" id="IPR027268">
    <property type="entry name" value="Peptidase_M4/M1_CTD_sf"/>
</dbReference>
<dbReference type="PANTHER" id="PTHR11533">
    <property type="entry name" value="PROTEASE M1 ZINC METALLOPROTEASE"/>
    <property type="match status" value="1"/>
</dbReference>